<keyword evidence="17" id="KW-1185">Reference proteome</keyword>
<feature type="domain" description="P-type ATPase A" evidence="15">
    <location>
        <begin position="169"/>
        <end position="254"/>
    </location>
</feature>
<dbReference type="InterPro" id="IPR008250">
    <property type="entry name" value="ATPase_P-typ_transduc_dom_A_sf"/>
</dbReference>
<evidence type="ECO:0000259" key="15">
    <source>
        <dbReference type="Pfam" id="PF00122"/>
    </source>
</evidence>
<evidence type="ECO:0000256" key="10">
    <source>
        <dbReference type="ARBA" id="ARBA00022989"/>
    </source>
</evidence>
<dbReference type="GO" id="GO:0055070">
    <property type="term" value="P:copper ion homeostasis"/>
    <property type="evidence" value="ECO:0007669"/>
    <property type="project" value="TreeGrafter"/>
</dbReference>
<feature type="transmembrane region" description="Helical" evidence="14">
    <location>
        <begin position="96"/>
        <end position="117"/>
    </location>
</feature>
<reference evidence="16 17" key="1">
    <citation type="submission" date="2020-03" db="EMBL/GenBank/DDBJ databases">
        <title>Whole genome shotgun sequence of Phytohabitans flavus NBRC 107702.</title>
        <authorList>
            <person name="Komaki H."/>
            <person name="Tamura T."/>
        </authorList>
    </citation>
    <scope>NUCLEOTIDE SEQUENCE [LARGE SCALE GENOMIC DNA]</scope>
    <source>
        <strain evidence="16 17">NBRC 107702</strain>
    </source>
</reference>
<evidence type="ECO:0000256" key="2">
    <source>
        <dbReference type="ARBA" id="ARBA00006024"/>
    </source>
</evidence>
<feature type="transmembrane region" description="Helical" evidence="14">
    <location>
        <begin position="65"/>
        <end position="84"/>
    </location>
</feature>
<dbReference type="Pfam" id="PF00122">
    <property type="entry name" value="E1-E2_ATPase"/>
    <property type="match status" value="1"/>
</dbReference>
<evidence type="ECO:0000256" key="14">
    <source>
        <dbReference type="SAM" id="Phobius"/>
    </source>
</evidence>
<keyword evidence="7" id="KW-0406">Ion transport</keyword>
<feature type="transmembrane region" description="Helical" evidence="14">
    <location>
        <begin position="123"/>
        <end position="139"/>
    </location>
</feature>
<evidence type="ECO:0000313" key="16">
    <source>
        <dbReference type="EMBL" id="BCB76990.1"/>
    </source>
</evidence>
<sequence length="410" mass="43752">MDHSQHHEHGHEHGQGHDKHAGHDPEMFRRKFWLSLALTVPVVLTSEMVMDWFGYTLDFPGVDLVGPVLGSVIFFYGGWPFLVGGVREVRDRAPGMMLLISMAITVAYAASILTALGAFDLDFWWELAALVTIMLLGHWQEMKAIGQAQGALSALAALLPDEAELVTGERVPTTSLKQGDVVLVRSGGRVPADGRIVEGAAELDESMITGESRPVPRQPGDRVVAGTVATDSAIRVRVDAVGDDTALAGIQRLVAQAQASAGRAQVLADRFAAMLFYIATATGVVTFAAWWVTGDLGEAVVRTVTVLVIACPHALGLAIPLVIALSTAVSARAGILVKDRLALERMRTVDAVLFDKTGTLTKGAHKVTGVAGGPDVLRLAAGVEADSEHPWPRPSSRRRKTPLPRPTSAR</sequence>
<dbReference type="PRINTS" id="PR00119">
    <property type="entry name" value="CATATPASE"/>
</dbReference>
<keyword evidence="9" id="KW-1278">Translocase</keyword>
<dbReference type="InterPro" id="IPR023299">
    <property type="entry name" value="ATPase_P-typ_cyto_dom_N"/>
</dbReference>
<gene>
    <name evidence="16" type="ORF">Pflav_034000</name>
</gene>
<dbReference type="FunFam" id="2.70.150.10:FF:000020">
    <property type="entry name" value="Copper-exporting P-type ATPase A"/>
    <property type="match status" value="1"/>
</dbReference>
<comment type="similarity">
    <text evidence="2">Belongs to the cation transport ATPase (P-type) (TC 3.A.3) family. Type IB subfamily.</text>
</comment>
<evidence type="ECO:0000256" key="6">
    <source>
        <dbReference type="ARBA" id="ARBA00022741"/>
    </source>
</evidence>
<name>A0A6F8XT42_9ACTN</name>
<dbReference type="NCBIfam" id="TIGR01494">
    <property type="entry name" value="ATPase_P-type"/>
    <property type="match status" value="1"/>
</dbReference>
<dbReference type="GO" id="GO:0043682">
    <property type="term" value="F:P-type divalent copper transporter activity"/>
    <property type="evidence" value="ECO:0007669"/>
    <property type="project" value="TreeGrafter"/>
</dbReference>
<feature type="region of interest" description="Disordered" evidence="13">
    <location>
        <begin position="1"/>
        <end position="21"/>
    </location>
</feature>
<evidence type="ECO:0000256" key="12">
    <source>
        <dbReference type="ARBA" id="ARBA00023136"/>
    </source>
</evidence>
<reference evidence="16 17" key="2">
    <citation type="submission" date="2020-03" db="EMBL/GenBank/DDBJ databases">
        <authorList>
            <person name="Ichikawa N."/>
            <person name="Kimura A."/>
            <person name="Kitahashi Y."/>
            <person name="Uohara A."/>
        </authorList>
    </citation>
    <scope>NUCLEOTIDE SEQUENCE [LARGE SCALE GENOMIC DNA]</scope>
    <source>
        <strain evidence="16 17">NBRC 107702</strain>
    </source>
</reference>
<feature type="transmembrane region" description="Helical" evidence="14">
    <location>
        <begin position="32"/>
        <end position="53"/>
    </location>
</feature>
<dbReference type="PANTHER" id="PTHR43520:SF8">
    <property type="entry name" value="P-TYPE CU(+) TRANSPORTER"/>
    <property type="match status" value="1"/>
</dbReference>
<evidence type="ECO:0000256" key="9">
    <source>
        <dbReference type="ARBA" id="ARBA00022967"/>
    </source>
</evidence>
<dbReference type="SUPFAM" id="SSF81660">
    <property type="entry name" value="Metal cation-transporting ATPase, ATP-binding domain N"/>
    <property type="match status" value="1"/>
</dbReference>
<keyword evidence="11" id="KW-0186">Copper</keyword>
<dbReference type="GO" id="GO:0016887">
    <property type="term" value="F:ATP hydrolysis activity"/>
    <property type="evidence" value="ECO:0007669"/>
    <property type="project" value="InterPro"/>
</dbReference>
<dbReference type="PROSITE" id="PS00154">
    <property type="entry name" value="ATPASE_E1_E2"/>
    <property type="match status" value="1"/>
</dbReference>
<keyword evidence="6" id="KW-0547">Nucleotide-binding</keyword>
<protein>
    <recommendedName>
        <fullName evidence="15">P-type ATPase A domain-containing protein</fullName>
    </recommendedName>
</protein>
<dbReference type="Gene3D" id="2.70.150.10">
    <property type="entry name" value="Calcium-transporting ATPase, cytoplasmic transduction domain A"/>
    <property type="match status" value="1"/>
</dbReference>
<feature type="transmembrane region" description="Helical" evidence="14">
    <location>
        <begin position="304"/>
        <end position="337"/>
    </location>
</feature>
<keyword evidence="10 14" id="KW-1133">Transmembrane helix</keyword>
<dbReference type="PANTHER" id="PTHR43520">
    <property type="entry name" value="ATP7, ISOFORM B"/>
    <property type="match status" value="1"/>
</dbReference>
<evidence type="ECO:0000256" key="7">
    <source>
        <dbReference type="ARBA" id="ARBA00022796"/>
    </source>
</evidence>
<dbReference type="InterPro" id="IPR023298">
    <property type="entry name" value="ATPase_P-typ_TM_dom_sf"/>
</dbReference>
<keyword evidence="7" id="KW-0187">Copper transport</keyword>
<dbReference type="InterPro" id="IPR059000">
    <property type="entry name" value="ATPase_P-type_domA"/>
</dbReference>
<evidence type="ECO:0000256" key="1">
    <source>
        <dbReference type="ARBA" id="ARBA00004651"/>
    </source>
</evidence>
<dbReference type="AlphaFoldDB" id="A0A6F8XT42"/>
<keyword evidence="8" id="KW-0067">ATP-binding</keyword>
<keyword evidence="3" id="KW-1003">Cell membrane</keyword>
<evidence type="ECO:0000256" key="5">
    <source>
        <dbReference type="ARBA" id="ARBA00022723"/>
    </source>
</evidence>
<proteinExistence type="inferred from homology"/>
<evidence type="ECO:0000256" key="13">
    <source>
        <dbReference type="SAM" id="MobiDB-lite"/>
    </source>
</evidence>
<evidence type="ECO:0000256" key="11">
    <source>
        <dbReference type="ARBA" id="ARBA00023008"/>
    </source>
</evidence>
<dbReference type="InterPro" id="IPR023214">
    <property type="entry name" value="HAD_sf"/>
</dbReference>
<evidence type="ECO:0000256" key="3">
    <source>
        <dbReference type="ARBA" id="ARBA00022475"/>
    </source>
</evidence>
<keyword evidence="12 14" id="KW-0472">Membrane</keyword>
<dbReference type="KEGG" id="pfla:Pflav_034000"/>
<keyword evidence="5" id="KW-0479">Metal-binding</keyword>
<accession>A0A6F8XT42</accession>
<keyword evidence="4 14" id="KW-0812">Transmembrane</keyword>
<keyword evidence="7" id="KW-0813">Transport</keyword>
<feature type="region of interest" description="Disordered" evidence="13">
    <location>
        <begin position="384"/>
        <end position="410"/>
    </location>
</feature>
<evidence type="ECO:0000256" key="4">
    <source>
        <dbReference type="ARBA" id="ARBA00022692"/>
    </source>
</evidence>
<feature type="transmembrane region" description="Helical" evidence="14">
    <location>
        <begin position="271"/>
        <end position="292"/>
    </location>
</feature>
<dbReference type="InterPro" id="IPR001757">
    <property type="entry name" value="P_typ_ATPase"/>
</dbReference>
<dbReference type="Gene3D" id="3.40.50.1000">
    <property type="entry name" value="HAD superfamily/HAD-like"/>
    <property type="match status" value="1"/>
</dbReference>
<dbReference type="EMBL" id="AP022870">
    <property type="protein sequence ID" value="BCB76990.1"/>
    <property type="molecule type" value="Genomic_DNA"/>
</dbReference>
<dbReference type="Proteomes" id="UP000502508">
    <property type="component" value="Chromosome"/>
</dbReference>
<evidence type="ECO:0000313" key="17">
    <source>
        <dbReference type="Proteomes" id="UP000502508"/>
    </source>
</evidence>
<dbReference type="InterPro" id="IPR018303">
    <property type="entry name" value="ATPase_P-typ_P_site"/>
</dbReference>
<evidence type="ECO:0000256" key="8">
    <source>
        <dbReference type="ARBA" id="ARBA00022840"/>
    </source>
</evidence>
<organism evidence="16 17">
    <name type="scientific">Phytohabitans flavus</name>
    <dbReference type="NCBI Taxonomy" id="1076124"/>
    <lineage>
        <taxon>Bacteria</taxon>
        <taxon>Bacillati</taxon>
        <taxon>Actinomycetota</taxon>
        <taxon>Actinomycetes</taxon>
        <taxon>Micromonosporales</taxon>
        <taxon>Micromonosporaceae</taxon>
    </lineage>
</organism>
<dbReference type="GO" id="GO:0005886">
    <property type="term" value="C:plasma membrane"/>
    <property type="evidence" value="ECO:0007669"/>
    <property type="project" value="UniProtKB-SubCell"/>
</dbReference>
<dbReference type="Gene3D" id="3.40.1110.10">
    <property type="entry name" value="Calcium-transporting ATPase, cytoplasmic domain N"/>
    <property type="match status" value="1"/>
</dbReference>
<dbReference type="GO" id="GO:0005524">
    <property type="term" value="F:ATP binding"/>
    <property type="evidence" value="ECO:0007669"/>
    <property type="project" value="UniProtKB-KW"/>
</dbReference>
<comment type="subcellular location">
    <subcellularLocation>
        <location evidence="1">Cell membrane</location>
        <topology evidence="1">Multi-pass membrane protein</topology>
    </subcellularLocation>
</comment>
<dbReference type="GO" id="GO:0005507">
    <property type="term" value="F:copper ion binding"/>
    <property type="evidence" value="ECO:0007669"/>
    <property type="project" value="TreeGrafter"/>
</dbReference>
<dbReference type="SUPFAM" id="SSF81665">
    <property type="entry name" value="Calcium ATPase, transmembrane domain M"/>
    <property type="match status" value="1"/>
</dbReference>
<dbReference type="SUPFAM" id="SSF81653">
    <property type="entry name" value="Calcium ATPase, transduction domain A"/>
    <property type="match status" value="1"/>
</dbReference>